<name>A0ACC3SDG0_9PEZI</name>
<reference evidence="1" key="1">
    <citation type="submission" date="2024-02" db="EMBL/GenBank/DDBJ databases">
        <title>Metagenome Assembled Genome of Zalaria obscura JY119.</title>
        <authorList>
            <person name="Vighnesh L."/>
            <person name="Jagadeeshwari U."/>
            <person name="Venkata Ramana C."/>
            <person name="Sasikala C."/>
        </authorList>
    </citation>
    <scope>NUCLEOTIDE SEQUENCE</scope>
    <source>
        <strain evidence="1">JY119</strain>
    </source>
</reference>
<dbReference type="EMBL" id="JAMKPW020000018">
    <property type="protein sequence ID" value="KAK8208974.1"/>
    <property type="molecule type" value="Genomic_DNA"/>
</dbReference>
<sequence>MNSHVHQIRHRSSTRTTRNPRPAAQASEVDAVLKRLATFDGRSSDASAVTLQSIHNDLKRLSTLLQHGPEQAIKQDAFRRSHGFQAVIAVLRFVASSTEETPTSTRDIDLVSQVLCAALLALLTAFEEHQGNRRYFAKRVGSGGWNVLREILISTYRMLLDTSEDAKSLIKVTCQLLNTSLGLLLGDERDACILDPVNFQGAQHQLEHQAEVRDTAVDVTKNDIRHDTVHDNDQNDQKRVGKSPVECSQRNVQNSDAVPIILGICYEIAKSNDPKILSICTTTIHTILQIADSSIRNKARIHGSGVLSSLIIEVANESLPLEIRASLQTLCEALLSIGVNRLDDAAALFQKASGNESAMRLLHTALETPKEPACLHFDLSQHGYSSVELPGMPRAFPPSAGYSFTAWFRVDDFDAKYHTTLFGAFDPSQTCFVLLYLEKDTRQLILQTSITAERPSVRFRSPAFALGKWYHIALIHRPSKSSNASLAALFINGEYVDKRQCVYPDLPPVVHRSQDGAILSNQDATRRQPVQVFFGTPQNLTSKVDESPIGSKWSLANARIYDALLSDEVIAVYQRLGPHYNANFQDCMGPILTYRASAELNHYNDLLHPEKADKSEIVTATQQRGSDIMGESRILVSISPLAVVTMHGMIAGSVDILSGLSPVAMQNFQSLTRTGNSILINAARPAINDALTRTYGAAMLTGDPVVIMPQALDDASWRVGGCLAINMRLLEMAITDEAILQAVDILFMTIRENWRTSEVMEKEEGFGILAILLREKLGFGPAVPAAGNASAIPRRTGEERNSLAVKLMGKILKFVGYDHVKPEDSMLINPMAYRVLMIDFDTWRTLSVDTQKLYYRQFIDFIQRNRFQSFNTKRLMKMRIVRRFLDALKVDSISSEALPDLLDALKALTLCNTTHTNHRDIATFIAYALQHDRSASAPRVSTPKGVHRASISGRASPFLRAGSPFHGGLDIKKISKVAQAELGANVLRMYTDVLCDTDNIIHLKRFAKQVPSRWMLHLIAESDQRIVTCALAILAQSLATLGKDFKNRFTDKTPGFTSLKCRMRNFWTVPDVWYYCFSILFGYNAGKLPAERELNVYNLIDIFVQDKTLAIENPEVLPSLTNMLEAALRSTVRESKQSEETFNSQANIPKTIVQFLAEVHGRSQAFRDFAVTSHYVQELLFVLFPVIASSDRLSAASELASDSSGLNFQGNDVVIRPHSNSLGERPAIVRSGSSRTLPEPVRSNRVQAPRRTSSFVLVSSTNTSDPHVSARFNQVMSPKKATVKMSIGNDIVESLLEVIVAVFTDQVCMRKDFAGFGLFLKVPPGFQEHQAYFESYVLLHTMYHLWSHMQLNQGLLVEPRVLTNLARYTLHMAEAVFEGWFIDGAQPLLEFTGKVLDYLQQPDIARVKSVRLCSQAITTIRSVFLRVTLLRLSELDETEDDTESFNFLHKLNYWQTILFSPENQDLPFIRLICYLLYMKLVSPSHRVRTAAAMLFRMLLVQKPTEAATVLISSGDSSHRHLSTGLMKLTTHDDEELLQWISDRRDTLDRFFLEILSRPWEDFVNGENQKTEESAKNRLAKRKDRLKQWQTEETELDTVIHRFETSTRHWRSNIYSQERLKYQRAVQDQQENLSHLQGIIARMEDFLRQPCGLFPDTRAPKWRLDQTEARNRMRMRLLRDPVQNQEVYQSKRKASERFDKLTINTKINAPSISDTVMSPTPTSVRFPEDATNDNGSQIDRLSPNAPLLEGDFEMVDDPREDEEGWEDKNRKVMRSLQHGEKVHQIYNVSTIIALEGCEGLLVVGKNCLYLQDHLFQRSDGEIVGVHQAPAEERDPYVQMIAGKEVRTQKPQRRFTEQSAKHWTWAELLSISKRRFLFRDVALEVFFTDGRSFLLTFLNPEIRNAVYAQISSRAPQVHSSSASLAAEDAWRLDSLRTPDEAPQTFGSKFASVFNNSTTNSATRKWQRGEISNFQYLMLVNTMAGRTFNDLTQYPVFPWVLADYTSTTLDLSDPRTFRDFSKPMGSQHPARESDFRERYRVFAEMGDGPAFHYGTHYSSAMIVTSFLIRLPPFVQSYLLLQGGTFDHADRLFDSIERAWLSASKDNMTDVRELTPEFFYLPSFLTNLNDYDFGVKQGSGTPINDVELPPWAHGDPHLFIARHREALESPYVTAHLHEWIDLVFGYKQRGEAALEATNVFHHLSYQGNANLDAIDDEIDRVATIGIIHGFGQTPHQVFTRAHPRSEAERYKPARLDSIAETLVKLPEPKFESGERVSTLLYSATQDRLRCSPPGKLEMPPSCKRFLQWGFADHSLRFFSSDSKRLLGLYEQFHIGPITTALFADARTLVTAGADCTIGVWAVGTGGDGVELTSRTYLFGHRTPVEKLAASRACSTLVSADEGGRVLVWDLNRYECVRVLRDPGAGEGDKGKVTAMQVSNTTGHILLCCGAWVALYTLNGELLVRQRVCEDEDATLCCAFYEGLKNEWVERELVFTGHGRGVVNIWALVNLTDGAWHLQLVKRLSHADPRLEGAEESAAAITAVLPMPLCVFTGDGEGRVWEWNCVQRGTGRR</sequence>
<evidence type="ECO:0000313" key="2">
    <source>
        <dbReference type="Proteomes" id="UP001320706"/>
    </source>
</evidence>
<dbReference type="Proteomes" id="UP001320706">
    <property type="component" value="Unassembled WGS sequence"/>
</dbReference>
<evidence type="ECO:0000313" key="1">
    <source>
        <dbReference type="EMBL" id="KAK8208974.1"/>
    </source>
</evidence>
<gene>
    <name evidence="1" type="primary">BPH1</name>
    <name evidence="1" type="ORF">M8818_003937</name>
</gene>
<protein>
    <submittedName>
        <fullName evidence="1">Beige protein-like 1</fullName>
    </submittedName>
</protein>
<accession>A0ACC3SDG0</accession>
<organism evidence="1 2">
    <name type="scientific">Zalaria obscura</name>
    <dbReference type="NCBI Taxonomy" id="2024903"/>
    <lineage>
        <taxon>Eukaryota</taxon>
        <taxon>Fungi</taxon>
        <taxon>Dikarya</taxon>
        <taxon>Ascomycota</taxon>
        <taxon>Pezizomycotina</taxon>
        <taxon>Dothideomycetes</taxon>
        <taxon>Dothideomycetidae</taxon>
        <taxon>Dothideales</taxon>
        <taxon>Zalariaceae</taxon>
        <taxon>Zalaria</taxon>
    </lineage>
</organism>
<comment type="caution">
    <text evidence="1">The sequence shown here is derived from an EMBL/GenBank/DDBJ whole genome shotgun (WGS) entry which is preliminary data.</text>
</comment>
<proteinExistence type="predicted"/>
<keyword evidence="2" id="KW-1185">Reference proteome</keyword>